<feature type="signal peptide" evidence="2">
    <location>
        <begin position="1"/>
        <end position="23"/>
    </location>
</feature>
<evidence type="ECO:0000256" key="1">
    <source>
        <dbReference type="SAM" id="MobiDB-lite"/>
    </source>
</evidence>
<gene>
    <name evidence="3" type="ORF">D9X91_19045</name>
</gene>
<keyword evidence="2" id="KW-0732">Signal</keyword>
<feature type="region of interest" description="Disordered" evidence="1">
    <location>
        <begin position="204"/>
        <end position="288"/>
    </location>
</feature>
<evidence type="ECO:0000256" key="2">
    <source>
        <dbReference type="SAM" id="SignalP"/>
    </source>
</evidence>
<feature type="compositionally biased region" description="Basic and acidic residues" evidence="1">
    <location>
        <begin position="229"/>
        <end position="253"/>
    </location>
</feature>
<reference evidence="3 4" key="1">
    <citation type="submission" date="2018-10" db="EMBL/GenBank/DDBJ databases">
        <title>Falsibacillus sp. genome draft.</title>
        <authorList>
            <person name="Shi S."/>
        </authorList>
    </citation>
    <scope>NUCLEOTIDE SEQUENCE [LARGE SCALE GENOMIC DNA]</scope>
    <source>
        <strain evidence="3 4">GY 10110</strain>
    </source>
</reference>
<evidence type="ECO:0000313" key="3">
    <source>
        <dbReference type="EMBL" id="RLQ93127.1"/>
    </source>
</evidence>
<accession>A0A3L7JQN1</accession>
<dbReference type="Proteomes" id="UP000276770">
    <property type="component" value="Unassembled WGS sequence"/>
</dbReference>
<keyword evidence="4" id="KW-1185">Reference proteome</keyword>
<organism evidence="3 4">
    <name type="scientific">Falsibacillus albus</name>
    <dbReference type="NCBI Taxonomy" id="2478915"/>
    <lineage>
        <taxon>Bacteria</taxon>
        <taxon>Bacillati</taxon>
        <taxon>Bacillota</taxon>
        <taxon>Bacilli</taxon>
        <taxon>Bacillales</taxon>
        <taxon>Bacillaceae</taxon>
        <taxon>Falsibacillus</taxon>
    </lineage>
</organism>
<dbReference type="RefSeq" id="WP_121682234.1">
    <property type="nucleotide sequence ID" value="NZ_RCVZ01000017.1"/>
</dbReference>
<evidence type="ECO:0000313" key="4">
    <source>
        <dbReference type="Proteomes" id="UP000276770"/>
    </source>
</evidence>
<feature type="compositionally biased region" description="Polar residues" evidence="1">
    <location>
        <begin position="279"/>
        <end position="288"/>
    </location>
</feature>
<feature type="chain" id="PRO_5017998230" evidence="2">
    <location>
        <begin position="24"/>
        <end position="364"/>
    </location>
</feature>
<protein>
    <submittedName>
        <fullName evidence="3">Uncharacterized protein</fullName>
    </submittedName>
</protein>
<sequence>MRLKLAYSLLFLGIMASPSMASAKGGVLSDTVGTVAKTVSAVEEKVPAPDKQQSGDEQNAKESDQKKADHPSLVQAASQTVDHIADTAGKLTEPVDKAAKPVESVTKTVENTTKTIGNVTKAVEKPVEQLTKQPVKQVTKNVDTVTQPVKSVVKTVGSVTKTVAEPVSKTVAKPVKEVTDTVDETIHKVINKKTDQSAIEVKAEADTGNNEVSADVGDKNAAVETSEQEIGKKEHAVKYREHLLSKPLMDEKWQQTSGKNSANTHRLSKMDDPAAPMPSKQNNNSRSTSVQAIVPTNSQGGSATGSAPSSGSAQTVSFAAILGSDVDIDVHYSNPQLDKSKNYYDQWLNAPPAQPPKSSSSLNV</sequence>
<feature type="region of interest" description="Disordered" evidence="1">
    <location>
        <begin position="343"/>
        <end position="364"/>
    </location>
</feature>
<dbReference type="AlphaFoldDB" id="A0A3L7JQN1"/>
<feature type="compositionally biased region" description="Polar residues" evidence="1">
    <location>
        <begin position="254"/>
        <end position="265"/>
    </location>
</feature>
<name>A0A3L7JQN1_9BACI</name>
<dbReference type="EMBL" id="RCVZ01000017">
    <property type="protein sequence ID" value="RLQ93127.1"/>
    <property type="molecule type" value="Genomic_DNA"/>
</dbReference>
<feature type="region of interest" description="Disordered" evidence="1">
    <location>
        <begin position="43"/>
        <end position="73"/>
    </location>
</feature>
<comment type="caution">
    <text evidence="3">The sequence shown here is derived from an EMBL/GenBank/DDBJ whole genome shotgun (WGS) entry which is preliminary data.</text>
</comment>
<dbReference type="Gene3D" id="1.20.1480.30">
    <property type="entry name" value="Designed four-helix bundle protein"/>
    <property type="match status" value="1"/>
</dbReference>
<dbReference type="OrthoDB" id="2843222at2"/>
<proteinExistence type="predicted"/>
<feature type="compositionally biased region" description="Basic and acidic residues" evidence="1">
    <location>
        <begin position="58"/>
        <end position="70"/>
    </location>
</feature>